<evidence type="ECO:0000256" key="1">
    <source>
        <dbReference type="SAM" id="MobiDB-lite"/>
    </source>
</evidence>
<name>A0A0D0E3F9_9AGAM</name>
<keyword evidence="3" id="KW-1185">Reference proteome</keyword>
<dbReference type="HOGENOM" id="CLU_2441530_0_0_1"/>
<accession>A0A0D0E3F9</accession>
<evidence type="ECO:0000313" key="2">
    <source>
        <dbReference type="EMBL" id="KIK91580.1"/>
    </source>
</evidence>
<reference evidence="3" key="2">
    <citation type="submission" date="2015-01" db="EMBL/GenBank/DDBJ databases">
        <title>Evolutionary Origins and Diversification of the Mycorrhizal Mutualists.</title>
        <authorList>
            <consortium name="DOE Joint Genome Institute"/>
            <consortium name="Mycorrhizal Genomics Consortium"/>
            <person name="Kohler A."/>
            <person name="Kuo A."/>
            <person name="Nagy L.G."/>
            <person name="Floudas D."/>
            <person name="Copeland A."/>
            <person name="Barry K.W."/>
            <person name="Cichocki N."/>
            <person name="Veneault-Fourrey C."/>
            <person name="LaButti K."/>
            <person name="Lindquist E.A."/>
            <person name="Lipzen A."/>
            <person name="Lundell T."/>
            <person name="Morin E."/>
            <person name="Murat C."/>
            <person name="Riley R."/>
            <person name="Ohm R."/>
            <person name="Sun H."/>
            <person name="Tunlid A."/>
            <person name="Henrissat B."/>
            <person name="Grigoriev I.V."/>
            <person name="Hibbett D.S."/>
            <person name="Martin F."/>
        </authorList>
    </citation>
    <scope>NUCLEOTIDE SEQUENCE [LARGE SCALE GENOMIC DNA]</scope>
    <source>
        <strain evidence="3">Ve08.2h10</strain>
    </source>
</reference>
<dbReference type="AlphaFoldDB" id="A0A0D0E3F9"/>
<gene>
    <name evidence="2" type="ORF">PAXRUDRAFT_830707</name>
</gene>
<feature type="region of interest" description="Disordered" evidence="1">
    <location>
        <begin position="49"/>
        <end position="75"/>
    </location>
</feature>
<sequence length="90" mass="10739">MDEETKKKQVHYMYIIEVHFHIRHVHIKKGSAITDSFQAEVDEVNILPSRQKKNPPRKEHELKKNQNEAVRAKGKERKKLCNQTIYKENC</sequence>
<dbReference type="InParanoid" id="A0A0D0E3F9"/>
<feature type="compositionally biased region" description="Basic and acidic residues" evidence="1">
    <location>
        <begin position="56"/>
        <end position="73"/>
    </location>
</feature>
<reference evidence="2 3" key="1">
    <citation type="submission" date="2014-04" db="EMBL/GenBank/DDBJ databases">
        <authorList>
            <consortium name="DOE Joint Genome Institute"/>
            <person name="Kuo A."/>
            <person name="Kohler A."/>
            <person name="Jargeat P."/>
            <person name="Nagy L.G."/>
            <person name="Floudas D."/>
            <person name="Copeland A."/>
            <person name="Barry K.W."/>
            <person name="Cichocki N."/>
            <person name="Veneault-Fourrey C."/>
            <person name="LaButti K."/>
            <person name="Lindquist E.A."/>
            <person name="Lipzen A."/>
            <person name="Lundell T."/>
            <person name="Morin E."/>
            <person name="Murat C."/>
            <person name="Sun H."/>
            <person name="Tunlid A."/>
            <person name="Henrissat B."/>
            <person name="Grigoriev I.V."/>
            <person name="Hibbett D.S."/>
            <person name="Martin F."/>
            <person name="Nordberg H.P."/>
            <person name="Cantor M.N."/>
            <person name="Hua S.X."/>
        </authorList>
    </citation>
    <scope>NUCLEOTIDE SEQUENCE [LARGE SCALE GENOMIC DNA]</scope>
    <source>
        <strain evidence="2 3">Ve08.2h10</strain>
    </source>
</reference>
<proteinExistence type="predicted"/>
<evidence type="ECO:0000313" key="3">
    <source>
        <dbReference type="Proteomes" id="UP000054538"/>
    </source>
</evidence>
<dbReference type="EMBL" id="KN825371">
    <property type="protein sequence ID" value="KIK91580.1"/>
    <property type="molecule type" value="Genomic_DNA"/>
</dbReference>
<protein>
    <submittedName>
        <fullName evidence="2">Uncharacterized protein</fullName>
    </submittedName>
</protein>
<dbReference type="Proteomes" id="UP000054538">
    <property type="component" value="Unassembled WGS sequence"/>
</dbReference>
<organism evidence="2 3">
    <name type="scientific">Paxillus rubicundulus Ve08.2h10</name>
    <dbReference type="NCBI Taxonomy" id="930991"/>
    <lineage>
        <taxon>Eukaryota</taxon>
        <taxon>Fungi</taxon>
        <taxon>Dikarya</taxon>
        <taxon>Basidiomycota</taxon>
        <taxon>Agaricomycotina</taxon>
        <taxon>Agaricomycetes</taxon>
        <taxon>Agaricomycetidae</taxon>
        <taxon>Boletales</taxon>
        <taxon>Paxilineae</taxon>
        <taxon>Paxillaceae</taxon>
        <taxon>Paxillus</taxon>
    </lineage>
</organism>